<dbReference type="GO" id="GO:0008939">
    <property type="term" value="F:nicotinate-nucleotide-dimethylbenzimidazole phosphoribosyltransferase activity"/>
    <property type="evidence" value="ECO:0007669"/>
    <property type="project" value="InterPro"/>
</dbReference>
<dbReference type="HAMAP" id="MF_01086">
    <property type="entry name" value="UPF0284"/>
    <property type="match status" value="1"/>
</dbReference>
<gene>
    <name evidence="2" type="ordered locus">Mthe_0400</name>
</gene>
<dbReference type="InterPro" id="IPR036087">
    <property type="entry name" value="Nict_dMeBzImd_PRibTrfase_sf"/>
</dbReference>
<dbReference type="SUPFAM" id="SSF52733">
    <property type="entry name" value="Nicotinate mononucleotide:5,6-dimethylbenzimidazole phosphoribosyltransferase (CobT)"/>
    <property type="match status" value="1"/>
</dbReference>
<name>A0B669_METTP</name>
<comment type="similarity">
    <text evidence="1">Belongs to the UPF0284 family.</text>
</comment>
<dbReference type="STRING" id="349307.Mthe_0400"/>
<sequence>MPRWIHPDFDFRPLRPLFMCIISNTHVGKIPGVSAAGVTPEFTFYTPGADAELVEFNRIVTMPGLPETPGGCPTPGIITRAALSLTGVPALFVASGLDKKPAVPYVELGGAAGGDIRYTPGVPEAPEILEKAALLGRKVSALSDCIFIGESIAGGTTTALAVLRAIGYNGSVSSSFDSNPIELKSEIVRQALRRCDSEPGEFRDDIMRAIVEFGDPMIPCALGLLKGIGSTTRVVLSGGTQLAAVLLLAKRLGIEGDFSIATTKYVAEDPSASFRDIVEDSGWNYYVVDPGLERSRIPVIQAFTRGFVKEGVGAGGAALLAGILGVTQERLVEETDRVLMTVELPGCASKA</sequence>
<reference evidence="2 3" key="1">
    <citation type="submission" date="2006-10" db="EMBL/GenBank/DDBJ databases">
        <title>Complete sequence of Methanosaeta thermophila PT.</title>
        <authorList>
            <consortium name="US DOE Joint Genome Institute"/>
            <person name="Copeland A."/>
            <person name="Lucas S."/>
            <person name="Lapidus A."/>
            <person name="Barry K."/>
            <person name="Detter J.C."/>
            <person name="Glavina del Rio T."/>
            <person name="Hammon N."/>
            <person name="Israni S."/>
            <person name="Pitluck S."/>
            <person name="Chain P."/>
            <person name="Malfatti S."/>
            <person name="Shin M."/>
            <person name="Vergez L."/>
            <person name="Schmutz J."/>
            <person name="Larimer F."/>
            <person name="Land M."/>
            <person name="Hauser L."/>
            <person name="Kyrpides N."/>
            <person name="Kim E."/>
            <person name="Smith K.S."/>
            <person name="Ingram-Smith C."/>
            <person name="Richardson P."/>
        </authorList>
    </citation>
    <scope>NUCLEOTIDE SEQUENCE [LARGE SCALE GENOMIC DNA]</scope>
    <source>
        <strain evidence="3">DSM 6194 / JCM 14653 / NBRC 101360 / PT</strain>
    </source>
</reference>
<dbReference type="InterPro" id="IPR003200">
    <property type="entry name" value="Nict_dMeBzImd_PRibTrfase"/>
</dbReference>
<accession>A0B669</accession>
<keyword evidence="2" id="KW-0328">Glycosyltransferase</keyword>
<dbReference type="RefSeq" id="WP_011695591.1">
    <property type="nucleotide sequence ID" value="NC_008553.1"/>
</dbReference>
<dbReference type="KEGG" id="mtp:Mthe_0400"/>
<protein>
    <recommendedName>
        <fullName evidence="1">UPF0284 protein Mthe_0400</fullName>
    </recommendedName>
</protein>
<keyword evidence="3" id="KW-1185">Reference proteome</keyword>
<evidence type="ECO:0000313" key="3">
    <source>
        <dbReference type="Proteomes" id="UP000000674"/>
    </source>
</evidence>
<dbReference type="Gene3D" id="3.40.50.10210">
    <property type="match status" value="1"/>
</dbReference>
<keyword evidence="2" id="KW-0808">Transferase</keyword>
<dbReference type="AlphaFoldDB" id="A0B669"/>
<dbReference type="NCBIfam" id="TIGR00303">
    <property type="entry name" value="nicotinate mononucleotide-dependent phosphoribosyltransferase CobT"/>
    <property type="match status" value="1"/>
</dbReference>
<dbReference type="PANTHER" id="PTHR38811:SF1">
    <property type="entry name" value="UPF0284 PROTEIN SLL1500"/>
    <property type="match status" value="1"/>
</dbReference>
<dbReference type="HOGENOM" id="CLU_053134_0_0_2"/>
<dbReference type="EMBL" id="CP000477">
    <property type="protein sequence ID" value="ABK14193.1"/>
    <property type="molecule type" value="Genomic_DNA"/>
</dbReference>
<proteinExistence type="inferred from homology"/>
<organism evidence="2 3">
    <name type="scientific">Methanothrix thermoacetophila (strain DSM 6194 / JCM 14653 / NBRC 101360 / PT)</name>
    <name type="common">Methanosaeta thermophila</name>
    <dbReference type="NCBI Taxonomy" id="349307"/>
    <lineage>
        <taxon>Archaea</taxon>
        <taxon>Methanobacteriati</taxon>
        <taxon>Methanobacteriota</taxon>
        <taxon>Stenosarchaea group</taxon>
        <taxon>Methanomicrobia</taxon>
        <taxon>Methanotrichales</taxon>
        <taxon>Methanotrichaceae</taxon>
        <taxon>Methanothrix</taxon>
    </lineage>
</organism>
<evidence type="ECO:0000313" key="2">
    <source>
        <dbReference type="EMBL" id="ABK14193.1"/>
    </source>
</evidence>
<dbReference type="GeneID" id="4462594"/>
<dbReference type="CDD" id="cd02439">
    <property type="entry name" value="DMB-PRT_CobT"/>
    <property type="match status" value="1"/>
</dbReference>
<dbReference type="Proteomes" id="UP000000674">
    <property type="component" value="Chromosome"/>
</dbReference>
<evidence type="ECO:0000256" key="1">
    <source>
        <dbReference type="HAMAP-Rule" id="MF_01086"/>
    </source>
</evidence>
<dbReference type="NCBIfam" id="NF003372">
    <property type="entry name" value="PRK04447.1-5"/>
    <property type="match status" value="1"/>
</dbReference>
<dbReference type="OrthoDB" id="9136at2157"/>
<dbReference type="InterPro" id="IPR002805">
    <property type="entry name" value="Nict_dMeBzImd_PRibTrfase_arc"/>
</dbReference>
<dbReference type="PANTHER" id="PTHR38811">
    <property type="match status" value="1"/>
</dbReference>